<protein>
    <recommendedName>
        <fullName evidence="3 12">Photosystem II reaction center protein Z</fullName>
        <shortName evidence="12">PSII-Z</shortName>
    </recommendedName>
</protein>
<keyword evidence="4 12" id="KW-0674">Reaction center</keyword>
<evidence type="ECO:0000256" key="2">
    <source>
        <dbReference type="ARBA" id="ARBA00008367"/>
    </source>
</evidence>
<evidence type="ECO:0000256" key="6">
    <source>
        <dbReference type="ARBA" id="ARBA00022692"/>
    </source>
</evidence>
<organism evidence="15">
    <name type="scientific">Marsupiomonas sp. NIES 1824</name>
    <dbReference type="NCBI Taxonomy" id="1562198"/>
    <lineage>
        <taxon>Eukaryota</taxon>
        <taxon>Viridiplantae</taxon>
        <taxon>Chlorophyta</taxon>
        <taxon>core chlorophytes</taxon>
        <taxon>Pedinophyceae</taxon>
        <taxon>Marsupiomonadales</taxon>
        <taxon>Marsupiomonadaceae</taxon>
        <taxon>Marsupiomonas</taxon>
    </lineage>
</organism>
<dbReference type="GO" id="GO:0042549">
    <property type="term" value="P:photosystem II stabilization"/>
    <property type="evidence" value="ECO:0007669"/>
    <property type="project" value="InterPro"/>
</dbReference>
<evidence type="ECO:0000313" key="15">
    <source>
        <dbReference type="EMBL" id="AIT94169.1"/>
    </source>
</evidence>
<dbReference type="EMBL" id="KM462870">
    <property type="protein sequence ID" value="AIT94169.1"/>
    <property type="molecule type" value="Genomic_DNA"/>
</dbReference>
<dbReference type="PANTHER" id="PTHR34971:SF2">
    <property type="entry name" value="PHOTOSYSTEM II REACTION CENTER PROTEIN Z"/>
    <property type="match status" value="1"/>
</dbReference>
<accession>A0A097KLW0</accession>
<evidence type="ECO:0000256" key="3">
    <source>
        <dbReference type="ARBA" id="ARBA00021665"/>
    </source>
</evidence>
<reference evidence="15" key="1">
    <citation type="journal article" date="2014" name="BMC Evol. Biol.">
        <title>Chloroplast phylogenomic analysis resolves deep-level relationships within the green algal class Trebouxiophyceae.</title>
        <authorList>
            <person name="Lemieux C."/>
            <person name="Otis C."/>
            <person name="Turmel M."/>
        </authorList>
    </citation>
    <scope>NUCLEOTIDE SEQUENCE</scope>
</reference>
<evidence type="ECO:0000256" key="9">
    <source>
        <dbReference type="ARBA" id="ARBA00023136"/>
    </source>
</evidence>
<feature type="transmembrane region" description="Helical" evidence="14">
    <location>
        <begin position="44"/>
        <end position="61"/>
    </location>
</feature>
<comment type="function">
    <text evidence="12">May control the interaction of photosystem II (PSII) cores with the light-harvesting antenna, regulates electron flow through the 2 photosystem reaction centers. PSII is a light-driven water plastoquinone oxidoreductase, using light energy to abstract electrons from H(2)O, generating a proton gradient subsequently used for ATP formation.</text>
</comment>
<geneLocation type="chloroplast" evidence="15"/>
<comment type="similarity">
    <text evidence="2 12 13">Belongs to the PsbZ family.</text>
</comment>
<evidence type="ECO:0000256" key="4">
    <source>
        <dbReference type="ARBA" id="ARBA00022469"/>
    </source>
</evidence>
<evidence type="ECO:0000256" key="8">
    <source>
        <dbReference type="ARBA" id="ARBA00023078"/>
    </source>
</evidence>
<name>A0A097KLW0_9CHLO</name>
<evidence type="ECO:0000256" key="12">
    <source>
        <dbReference type="HAMAP-Rule" id="MF_00644"/>
    </source>
</evidence>
<dbReference type="PANTHER" id="PTHR34971">
    <property type="entry name" value="PHOTOSYSTEM II REACTION CENTER PROTEIN Z"/>
    <property type="match status" value="1"/>
</dbReference>
<comment type="subcellular location">
    <subcellularLocation>
        <location evidence="1">Membrane</location>
        <topology evidence="1">Multi-pass membrane protein</topology>
    </subcellularLocation>
    <subcellularLocation>
        <location evidence="12">Plastid</location>
        <location evidence="12">Chloroplast thylakoid membrane</location>
        <topology evidence="12">Multi-pass membrane protein</topology>
    </subcellularLocation>
</comment>
<comment type="function">
    <text evidence="13">Controls the interaction of photosystem II (PSII) cores with the light-harvesting antenna, regulates electron flow through the 2 photosystem reaction centers. PSII is a light-driven water plastoquinone oxidoreductase, using light energy to abstract electrons from H(2)O, generating a proton gradient subsequently used for ATP formation.</text>
</comment>
<dbReference type="GO" id="GO:0015979">
    <property type="term" value="P:photosynthesis"/>
    <property type="evidence" value="ECO:0007669"/>
    <property type="project" value="UniProtKB-UniRule"/>
</dbReference>
<keyword evidence="6 12" id="KW-0812">Transmembrane</keyword>
<evidence type="ECO:0000256" key="13">
    <source>
        <dbReference type="RuleBase" id="RU003472"/>
    </source>
</evidence>
<dbReference type="NCBIfam" id="TIGR03043">
    <property type="entry name" value="PS_II_psbZ"/>
    <property type="match status" value="1"/>
</dbReference>
<gene>
    <name evidence="12 15" type="primary">psbZ</name>
</gene>
<dbReference type="HAMAP" id="MF_00644">
    <property type="entry name" value="PSII_PsbZ"/>
    <property type="match status" value="1"/>
</dbReference>
<dbReference type="GO" id="GO:0009539">
    <property type="term" value="C:photosystem II reaction center"/>
    <property type="evidence" value="ECO:0007669"/>
    <property type="project" value="InterPro"/>
</dbReference>
<comment type="subunit">
    <text evidence="11 12">PSII is composed of 1 copy each of membrane proteins PsbA, PsbB, PsbC, PsbD, PsbE, PsbF, PsbH, PsbI, PsbJ, PsbK, PsbL, PsbM, PsbT, PsbY, PsbZ, Psb30/Ycf12, at least 3 peripheral proteins of the oxygen-evolving complex and a large number of cofactors. It forms dimeric complexes.</text>
</comment>
<evidence type="ECO:0000256" key="7">
    <source>
        <dbReference type="ARBA" id="ARBA00022989"/>
    </source>
</evidence>
<dbReference type="Gene3D" id="1.10.287.740">
    <property type="entry name" value="Photosystem II PsbZ, reaction centre"/>
    <property type="match status" value="1"/>
</dbReference>
<proteinExistence type="inferred from homology"/>
<dbReference type="InterPro" id="IPR036512">
    <property type="entry name" value="PSII_PsbZ_sf"/>
</dbReference>
<keyword evidence="15" id="KW-0150">Chloroplast</keyword>
<keyword evidence="7 12" id="KW-1133">Transmembrane helix</keyword>
<keyword evidence="15" id="KW-0934">Plastid</keyword>
<keyword evidence="5 12" id="KW-0602">Photosynthesis</keyword>
<evidence type="ECO:0000256" key="1">
    <source>
        <dbReference type="ARBA" id="ARBA00004141"/>
    </source>
</evidence>
<evidence type="ECO:0000256" key="11">
    <source>
        <dbReference type="ARBA" id="ARBA00038734"/>
    </source>
</evidence>
<dbReference type="Pfam" id="PF01737">
    <property type="entry name" value="Ycf9"/>
    <property type="match status" value="1"/>
</dbReference>
<dbReference type="AlphaFoldDB" id="A0A097KLW0"/>
<keyword evidence="9 12" id="KW-0472">Membrane</keyword>
<dbReference type="GO" id="GO:0009535">
    <property type="term" value="C:chloroplast thylakoid membrane"/>
    <property type="evidence" value="ECO:0007669"/>
    <property type="project" value="UniProtKB-SubCell"/>
</dbReference>
<sequence length="62" mass="6699">MLLIFQLTLFALIVVSFLLVVGVPVVFASPNAWAENKGTVFSGLGIWFLLVFAVGILNSFVV</sequence>
<keyword evidence="10 12" id="KW-0604">Photosystem II</keyword>
<dbReference type="InterPro" id="IPR002644">
    <property type="entry name" value="PSII_PsbZ"/>
</dbReference>
<dbReference type="SUPFAM" id="SSF161055">
    <property type="entry name" value="PsbZ-like"/>
    <property type="match status" value="1"/>
</dbReference>
<evidence type="ECO:0000256" key="14">
    <source>
        <dbReference type="SAM" id="Phobius"/>
    </source>
</evidence>
<evidence type="ECO:0000256" key="5">
    <source>
        <dbReference type="ARBA" id="ARBA00022531"/>
    </source>
</evidence>
<keyword evidence="8 12" id="KW-0793">Thylakoid</keyword>
<evidence type="ECO:0000256" key="10">
    <source>
        <dbReference type="ARBA" id="ARBA00023276"/>
    </source>
</evidence>